<evidence type="ECO:0000313" key="1">
    <source>
        <dbReference type="EMBL" id="TNJ46414.1"/>
    </source>
</evidence>
<dbReference type="Gene3D" id="3.10.450.360">
    <property type="match status" value="1"/>
</dbReference>
<evidence type="ECO:0000313" key="2">
    <source>
        <dbReference type="Proteomes" id="UP000308713"/>
    </source>
</evidence>
<accession>A0A5C4SQD6</accession>
<gene>
    <name evidence="1" type="ORF">FGF67_01970</name>
</gene>
<dbReference type="OrthoDB" id="1428473at2"/>
<keyword evidence="2" id="KW-1185">Reference proteome</keyword>
<dbReference type="Proteomes" id="UP000308713">
    <property type="component" value="Unassembled WGS sequence"/>
</dbReference>
<comment type="caution">
    <text evidence="1">The sequence shown here is derived from an EMBL/GenBank/DDBJ whole genome shotgun (WGS) entry which is preliminary data.</text>
</comment>
<sequence>MKKLLIILFLFGFTGFVYSQIAFNHKPTKLDTRETFRTKPMAKSNVVNTNYHNAIILTTQSDRVKSLEQRVANYNITKQDIFKEKRNTYAINFKDPNYNGRINAYFNKEGQLIKSYELFKNVKLPHAIWNKIYNEYPESVIQKTVYRVHYSIVNGTSKQYKVTIIQNNEKKQVKLDGNGNFI</sequence>
<dbReference type="EMBL" id="VDCS01000002">
    <property type="protein sequence ID" value="TNJ46414.1"/>
    <property type="molecule type" value="Genomic_DNA"/>
</dbReference>
<evidence type="ECO:0008006" key="3">
    <source>
        <dbReference type="Google" id="ProtNLM"/>
    </source>
</evidence>
<protein>
    <recommendedName>
        <fullName evidence="3">Nicotinate-nucleotide adenylyltransferase</fullName>
    </recommendedName>
</protein>
<dbReference type="RefSeq" id="WP_139694785.1">
    <property type="nucleotide sequence ID" value="NZ_CP074074.1"/>
</dbReference>
<organism evidence="1 2">
    <name type="scientific">Allotamlana fucoidanivorans</name>
    <dbReference type="NCBI Taxonomy" id="2583814"/>
    <lineage>
        <taxon>Bacteria</taxon>
        <taxon>Pseudomonadati</taxon>
        <taxon>Bacteroidota</taxon>
        <taxon>Flavobacteriia</taxon>
        <taxon>Flavobacteriales</taxon>
        <taxon>Flavobacteriaceae</taxon>
        <taxon>Allotamlana</taxon>
    </lineage>
</organism>
<name>A0A5C4SQD6_9FLAO</name>
<dbReference type="AlphaFoldDB" id="A0A5C4SQD6"/>
<reference evidence="1 2" key="1">
    <citation type="submission" date="2019-05" db="EMBL/GenBank/DDBJ databases">
        <title>Tamlana fucoidanivorans sp. nov., isolated from the surface of algae collected from Fujian province in China.</title>
        <authorList>
            <person name="Li J."/>
        </authorList>
    </citation>
    <scope>NUCLEOTIDE SEQUENCE [LARGE SCALE GENOMIC DNA]</scope>
    <source>
        <strain evidence="1 2">CW2-9</strain>
    </source>
</reference>
<proteinExistence type="predicted"/>